<proteinExistence type="predicted"/>
<accession>A0ABN1IE02</accession>
<dbReference type="RefSeq" id="WP_343787925.1">
    <property type="nucleotide sequence ID" value="NZ_BAAAEU010000005.1"/>
</dbReference>
<reference evidence="3 4" key="1">
    <citation type="journal article" date="2019" name="Int. J. Syst. Evol. Microbiol.">
        <title>The Global Catalogue of Microorganisms (GCM) 10K type strain sequencing project: providing services to taxonomists for standard genome sequencing and annotation.</title>
        <authorList>
            <consortium name="The Broad Institute Genomics Platform"/>
            <consortium name="The Broad Institute Genome Sequencing Center for Infectious Disease"/>
            <person name="Wu L."/>
            <person name="Ma J."/>
        </authorList>
    </citation>
    <scope>NUCLEOTIDE SEQUENCE [LARGE SCALE GENOMIC DNA]</scope>
    <source>
        <strain evidence="3 4">JCM 15421</strain>
    </source>
</reference>
<dbReference type="InterPro" id="IPR043736">
    <property type="entry name" value="DUF5681"/>
</dbReference>
<keyword evidence="4" id="KW-1185">Reference proteome</keyword>
<evidence type="ECO:0000313" key="4">
    <source>
        <dbReference type="Proteomes" id="UP001501523"/>
    </source>
</evidence>
<feature type="region of interest" description="Disordered" evidence="1">
    <location>
        <begin position="1"/>
        <end position="41"/>
    </location>
</feature>
<name>A0ABN1IE02_9GAMM</name>
<evidence type="ECO:0000313" key="3">
    <source>
        <dbReference type="EMBL" id="GAA0709834.1"/>
    </source>
</evidence>
<feature type="region of interest" description="Disordered" evidence="1">
    <location>
        <begin position="126"/>
        <end position="155"/>
    </location>
</feature>
<feature type="compositionally biased region" description="Polar residues" evidence="1">
    <location>
        <begin position="1"/>
        <end position="11"/>
    </location>
</feature>
<protein>
    <recommendedName>
        <fullName evidence="2">DUF5681 domain-containing protein</fullName>
    </recommendedName>
</protein>
<feature type="compositionally biased region" description="Basic residues" evidence="1">
    <location>
        <begin position="145"/>
        <end position="155"/>
    </location>
</feature>
<dbReference type="Pfam" id="PF18932">
    <property type="entry name" value="DUF5681"/>
    <property type="match status" value="1"/>
</dbReference>
<evidence type="ECO:0000259" key="2">
    <source>
        <dbReference type="Pfam" id="PF18932"/>
    </source>
</evidence>
<evidence type="ECO:0000256" key="1">
    <source>
        <dbReference type="SAM" id="MobiDB-lite"/>
    </source>
</evidence>
<sequence length="155" mass="16850">MRKKVSASTDDTVGYKRPPKATQFKPGQSGNPKGRPRGSLNLSTVLDRAMRERVTVIERGKPRTITKLEAAAKQLANKAASGDFRALHLLLPQLRVVDDTLSPEATTAVDADDQAVMANLMQRFAAAAPNPEPPQQNTEIASPSNRRRTPKGTRP</sequence>
<comment type="caution">
    <text evidence="3">The sequence shown here is derived from an EMBL/GenBank/DDBJ whole genome shotgun (WGS) entry which is preliminary data.</text>
</comment>
<organism evidence="3 4">
    <name type="scientific">Dokdonella soli</name>
    <dbReference type="NCBI Taxonomy" id="529810"/>
    <lineage>
        <taxon>Bacteria</taxon>
        <taxon>Pseudomonadati</taxon>
        <taxon>Pseudomonadota</taxon>
        <taxon>Gammaproteobacteria</taxon>
        <taxon>Lysobacterales</taxon>
        <taxon>Rhodanobacteraceae</taxon>
        <taxon>Dokdonella</taxon>
    </lineage>
</organism>
<dbReference type="EMBL" id="BAAAEU010000005">
    <property type="protein sequence ID" value="GAA0709834.1"/>
    <property type="molecule type" value="Genomic_DNA"/>
</dbReference>
<gene>
    <name evidence="3" type="ORF">GCM10009105_10580</name>
</gene>
<feature type="domain" description="DUF5681" evidence="2">
    <location>
        <begin position="20"/>
        <end position="94"/>
    </location>
</feature>
<dbReference type="Proteomes" id="UP001501523">
    <property type="component" value="Unassembled WGS sequence"/>
</dbReference>